<dbReference type="SUPFAM" id="SSF81342">
    <property type="entry name" value="Transmembrane di-heme cytochromes"/>
    <property type="match status" value="1"/>
</dbReference>
<dbReference type="GO" id="GO:0022904">
    <property type="term" value="P:respiratory electron transport chain"/>
    <property type="evidence" value="ECO:0007669"/>
    <property type="project" value="InterPro"/>
</dbReference>
<evidence type="ECO:0000256" key="3">
    <source>
        <dbReference type="ARBA" id="ARBA00022692"/>
    </source>
</evidence>
<feature type="transmembrane region" description="Helical" evidence="6">
    <location>
        <begin position="206"/>
        <end position="225"/>
    </location>
</feature>
<evidence type="ECO:0000256" key="4">
    <source>
        <dbReference type="ARBA" id="ARBA00022989"/>
    </source>
</evidence>
<evidence type="ECO:0000313" key="9">
    <source>
        <dbReference type="Proteomes" id="UP000325606"/>
    </source>
</evidence>
<reference evidence="8 9" key="1">
    <citation type="submission" date="2019-09" db="EMBL/GenBank/DDBJ databases">
        <title>Nitrincola iocasae sp. nov., a bacterium isolated from the sediment collected at a cold seep field in South China Sea.</title>
        <authorList>
            <person name="Zhang H."/>
            <person name="Wang H."/>
            <person name="Li C."/>
        </authorList>
    </citation>
    <scope>NUCLEOTIDE SEQUENCE [LARGE SCALE GENOMIC DNA]</scope>
    <source>
        <strain evidence="8 9">KXZD1103</strain>
    </source>
</reference>
<feature type="transmembrane region" description="Helical" evidence="6">
    <location>
        <begin position="151"/>
        <end position="172"/>
    </location>
</feature>
<evidence type="ECO:0000256" key="6">
    <source>
        <dbReference type="SAM" id="Phobius"/>
    </source>
</evidence>
<feature type="domain" description="Cytochrome b561 bacterial/Ni-hydrogenase" evidence="7">
    <location>
        <begin position="7"/>
        <end position="183"/>
    </location>
</feature>
<dbReference type="Pfam" id="PF01292">
    <property type="entry name" value="Ni_hydr_CYTB"/>
    <property type="match status" value="1"/>
</dbReference>
<keyword evidence="4 6" id="KW-1133">Transmembrane helix</keyword>
<sequence length="226" mass="25726">METSVKVWDWSLRVFHWSLPVLLFLLWFSATQSENFDAIEHHMLLAQILLGLMIYRIIWGFIGTPAARFSRFITGPRSWRGYAMSIIRRQPLAYMGHNPLGGLMVLVLLGALSFQLLTGLFTDDDILFSGPLASTASQDTVSWMSSWHRRFFDWILILIGVHLLAIVFYKLLGEGLVKAMFTGRKPLHDSAPDLHKLLPVPTTFPWIRFCIAVAITAACVGILFYR</sequence>
<keyword evidence="9" id="KW-1185">Reference proteome</keyword>
<dbReference type="PANTHER" id="PTHR30485">
    <property type="entry name" value="NI/FE-HYDROGENASE 1 B-TYPE CYTOCHROME SUBUNIT"/>
    <property type="match status" value="1"/>
</dbReference>
<comment type="subcellular location">
    <subcellularLocation>
        <location evidence="1">Cell membrane</location>
        <topology evidence="1">Multi-pass membrane protein</topology>
    </subcellularLocation>
</comment>
<dbReference type="KEGG" id="nik:F5I99_17020"/>
<dbReference type="RefSeq" id="WP_151058098.1">
    <property type="nucleotide sequence ID" value="NZ_CP044222.1"/>
</dbReference>
<keyword evidence="3 6" id="KW-0812">Transmembrane</keyword>
<dbReference type="Proteomes" id="UP000325606">
    <property type="component" value="Chromosome"/>
</dbReference>
<feature type="transmembrane region" description="Helical" evidence="6">
    <location>
        <begin position="100"/>
        <end position="121"/>
    </location>
</feature>
<dbReference type="InterPro" id="IPR051542">
    <property type="entry name" value="Hydrogenase_cytochrome"/>
</dbReference>
<proteinExistence type="predicted"/>
<feature type="transmembrane region" description="Helical" evidence="6">
    <location>
        <begin position="43"/>
        <end position="62"/>
    </location>
</feature>
<dbReference type="GO" id="GO:0020037">
    <property type="term" value="F:heme binding"/>
    <property type="evidence" value="ECO:0007669"/>
    <property type="project" value="TreeGrafter"/>
</dbReference>
<dbReference type="PANTHER" id="PTHR30485:SF2">
    <property type="entry name" value="BLL0597 PROTEIN"/>
    <property type="match status" value="1"/>
</dbReference>
<dbReference type="InterPro" id="IPR011577">
    <property type="entry name" value="Cyt_b561_bac/Ni-Hgenase"/>
</dbReference>
<dbReference type="EMBL" id="CP044222">
    <property type="protein sequence ID" value="QEW08057.1"/>
    <property type="molecule type" value="Genomic_DNA"/>
</dbReference>
<evidence type="ECO:0000259" key="7">
    <source>
        <dbReference type="Pfam" id="PF01292"/>
    </source>
</evidence>
<dbReference type="Gene3D" id="1.20.950.20">
    <property type="entry name" value="Transmembrane di-heme cytochromes, Chain C"/>
    <property type="match status" value="1"/>
</dbReference>
<accession>A0A5J6LHF0</accession>
<organism evidence="8 9">
    <name type="scientific">Nitrincola iocasae</name>
    <dbReference type="NCBI Taxonomy" id="2614693"/>
    <lineage>
        <taxon>Bacteria</taxon>
        <taxon>Pseudomonadati</taxon>
        <taxon>Pseudomonadota</taxon>
        <taxon>Gammaproteobacteria</taxon>
        <taxon>Oceanospirillales</taxon>
        <taxon>Oceanospirillaceae</taxon>
        <taxon>Nitrincola</taxon>
    </lineage>
</organism>
<dbReference type="InterPro" id="IPR016174">
    <property type="entry name" value="Di-haem_cyt_TM"/>
</dbReference>
<gene>
    <name evidence="8" type="ORF">F5I99_17020</name>
</gene>
<keyword evidence="5 6" id="KW-0472">Membrane</keyword>
<evidence type="ECO:0000313" key="8">
    <source>
        <dbReference type="EMBL" id="QEW08057.1"/>
    </source>
</evidence>
<dbReference type="AlphaFoldDB" id="A0A5J6LHF0"/>
<dbReference type="GO" id="GO:0009055">
    <property type="term" value="F:electron transfer activity"/>
    <property type="evidence" value="ECO:0007669"/>
    <property type="project" value="InterPro"/>
</dbReference>
<evidence type="ECO:0000256" key="5">
    <source>
        <dbReference type="ARBA" id="ARBA00023136"/>
    </source>
</evidence>
<evidence type="ECO:0000256" key="1">
    <source>
        <dbReference type="ARBA" id="ARBA00004651"/>
    </source>
</evidence>
<name>A0A5J6LHF0_9GAMM</name>
<protein>
    <submittedName>
        <fullName evidence="8">Cytochrome B</fullName>
    </submittedName>
</protein>
<dbReference type="GO" id="GO:0005886">
    <property type="term" value="C:plasma membrane"/>
    <property type="evidence" value="ECO:0007669"/>
    <property type="project" value="UniProtKB-SubCell"/>
</dbReference>
<feature type="transmembrane region" description="Helical" evidence="6">
    <location>
        <begin position="14"/>
        <end position="31"/>
    </location>
</feature>
<keyword evidence="2" id="KW-1003">Cell membrane</keyword>
<evidence type="ECO:0000256" key="2">
    <source>
        <dbReference type="ARBA" id="ARBA00022475"/>
    </source>
</evidence>